<evidence type="ECO:0000256" key="1">
    <source>
        <dbReference type="ARBA" id="ARBA00004496"/>
    </source>
</evidence>
<dbReference type="InterPro" id="IPR011761">
    <property type="entry name" value="ATP-grasp"/>
</dbReference>
<dbReference type="PANTHER" id="PTHR23132">
    <property type="entry name" value="D-ALANINE--D-ALANINE LIGASE"/>
    <property type="match status" value="1"/>
</dbReference>
<evidence type="ECO:0000256" key="4">
    <source>
        <dbReference type="ARBA" id="ARBA00022598"/>
    </source>
</evidence>
<dbReference type="HAMAP" id="MF_00047">
    <property type="entry name" value="Dala_Dala_lig"/>
    <property type="match status" value="1"/>
</dbReference>
<dbReference type="GO" id="GO:0005737">
    <property type="term" value="C:cytoplasm"/>
    <property type="evidence" value="ECO:0007669"/>
    <property type="project" value="UniProtKB-SubCell"/>
</dbReference>
<gene>
    <name evidence="10" type="primary">ddl</name>
    <name evidence="15" type="ORF">DRP43_04250</name>
</gene>
<feature type="active site" evidence="11">
    <location>
        <position position="146"/>
    </location>
</feature>
<keyword evidence="12" id="KW-0464">Manganese</keyword>
<dbReference type="Gene3D" id="3.40.50.20">
    <property type="match status" value="1"/>
</dbReference>
<keyword evidence="6 13" id="KW-0067">ATP-binding</keyword>
<dbReference type="SUPFAM" id="SSF56059">
    <property type="entry name" value="Glutathione synthetase ATP-binding domain-like"/>
    <property type="match status" value="1"/>
</dbReference>
<organism evidence="15 16">
    <name type="scientific">candidate division TA06 bacterium</name>
    <dbReference type="NCBI Taxonomy" id="2250710"/>
    <lineage>
        <taxon>Bacteria</taxon>
        <taxon>Bacteria division TA06</taxon>
    </lineage>
</organism>
<dbReference type="PROSITE" id="PS50975">
    <property type="entry name" value="ATP_GRASP"/>
    <property type="match status" value="1"/>
</dbReference>
<keyword evidence="4 10" id="KW-0436">Ligase</keyword>
<feature type="domain" description="ATP-grasp" evidence="14">
    <location>
        <begin position="107"/>
        <end position="303"/>
    </location>
</feature>
<dbReference type="SUPFAM" id="SSF52440">
    <property type="entry name" value="PreATP-grasp domain"/>
    <property type="match status" value="1"/>
</dbReference>
<evidence type="ECO:0000256" key="10">
    <source>
        <dbReference type="HAMAP-Rule" id="MF_00047"/>
    </source>
</evidence>
<feature type="active site" evidence="11">
    <location>
        <position position="20"/>
    </location>
</feature>
<feature type="binding site" evidence="12">
    <location>
        <position position="270"/>
    </location>
    <ligand>
        <name>Mg(2+)</name>
        <dbReference type="ChEBI" id="CHEBI:18420"/>
        <label>2</label>
    </ligand>
</feature>
<comment type="cofactor">
    <cofactor evidence="12">
        <name>Mg(2+)</name>
        <dbReference type="ChEBI" id="CHEBI:18420"/>
    </cofactor>
    <cofactor evidence="12">
        <name>Mn(2+)</name>
        <dbReference type="ChEBI" id="CHEBI:29035"/>
    </cofactor>
    <text evidence="12">Binds 2 magnesium or manganese ions per subunit.</text>
</comment>
<dbReference type="EC" id="6.3.2.4" evidence="10"/>
<evidence type="ECO:0000313" key="16">
    <source>
        <dbReference type="Proteomes" id="UP000271125"/>
    </source>
</evidence>
<evidence type="ECO:0000256" key="6">
    <source>
        <dbReference type="ARBA" id="ARBA00022840"/>
    </source>
</evidence>
<dbReference type="NCBIfam" id="NF002378">
    <property type="entry name" value="PRK01372.1"/>
    <property type="match status" value="1"/>
</dbReference>
<dbReference type="GO" id="GO:0071555">
    <property type="term" value="P:cell wall organization"/>
    <property type="evidence" value="ECO:0007669"/>
    <property type="project" value="UniProtKB-KW"/>
</dbReference>
<evidence type="ECO:0000256" key="13">
    <source>
        <dbReference type="PROSITE-ProRule" id="PRU00409"/>
    </source>
</evidence>
<dbReference type="PIRSF" id="PIRSF039102">
    <property type="entry name" value="Ddl/VanB"/>
    <property type="match status" value="1"/>
</dbReference>
<dbReference type="InterPro" id="IPR011127">
    <property type="entry name" value="Dala_Dala_lig_N"/>
</dbReference>
<keyword evidence="7 10" id="KW-0133">Cell shape</keyword>
<accession>A0A660SFK6</accession>
<keyword evidence="8 10" id="KW-0573">Peptidoglycan synthesis</keyword>
<evidence type="ECO:0000256" key="11">
    <source>
        <dbReference type="PIRSR" id="PIRSR039102-1"/>
    </source>
</evidence>
<dbReference type="GO" id="GO:0005524">
    <property type="term" value="F:ATP binding"/>
    <property type="evidence" value="ECO:0007669"/>
    <property type="project" value="UniProtKB-UniRule"/>
</dbReference>
<sequence>MNADFKDLNVAVFYGGWSNEREVSIRSGLKVLNALKKRKYNVIGYDIKRETLLDIIYNKPIDIVFLMTHGKWGEDGSIQGLLDSLGILYTGSDVTSSALCMDKIFTKLIFNELNLPTPSYTIISRKDYNILLDDYPYIIKPRREGSSVGIEIIYNENELNDYLKNNDSFHPKFLLEKYIKGIELTCGIIGTEDNAEALPLLEIQPKNEFYDYEAKYTKGMTDFIVPARIPADVAKKVTKLSIRAYREMECRDFGRVDSIIDSNNDIYLLEINTLPGMTNLSDLPIEAKAKNISYDELVEIILLSALKRRKQ</sequence>
<comment type="similarity">
    <text evidence="2 10">Belongs to the D-alanine--D-alanine ligase family.</text>
</comment>
<dbReference type="Gene3D" id="3.30.1490.20">
    <property type="entry name" value="ATP-grasp fold, A domain"/>
    <property type="match status" value="1"/>
</dbReference>
<keyword evidence="12" id="KW-0460">Magnesium</keyword>
<keyword evidence="3 10" id="KW-0963">Cytoplasm</keyword>
<keyword evidence="5 13" id="KW-0547">Nucleotide-binding</keyword>
<evidence type="ECO:0000256" key="7">
    <source>
        <dbReference type="ARBA" id="ARBA00022960"/>
    </source>
</evidence>
<dbReference type="GO" id="GO:0046872">
    <property type="term" value="F:metal ion binding"/>
    <property type="evidence" value="ECO:0007669"/>
    <property type="project" value="UniProtKB-KW"/>
</dbReference>
<dbReference type="Pfam" id="PF01820">
    <property type="entry name" value="Dala_Dala_lig_N"/>
    <property type="match status" value="2"/>
</dbReference>
<dbReference type="AlphaFoldDB" id="A0A660SFK6"/>
<dbReference type="NCBIfam" id="TIGR01205">
    <property type="entry name" value="D_ala_D_alaTIGR"/>
    <property type="match status" value="1"/>
</dbReference>
<dbReference type="InterPro" id="IPR005905">
    <property type="entry name" value="D_ala_D_ala"/>
</dbReference>
<evidence type="ECO:0000256" key="8">
    <source>
        <dbReference type="ARBA" id="ARBA00022984"/>
    </source>
</evidence>
<feature type="binding site" evidence="12">
    <location>
        <position position="272"/>
    </location>
    <ligand>
        <name>Mg(2+)</name>
        <dbReference type="ChEBI" id="CHEBI:18420"/>
        <label>2</label>
    </ligand>
</feature>
<feature type="active site" evidence="11">
    <location>
        <position position="281"/>
    </location>
</feature>
<comment type="caution">
    <text evidence="15">The sequence shown here is derived from an EMBL/GenBank/DDBJ whole genome shotgun (WGS) entry which is preliminary data.</text>
</comment>
<comment type="catalytic activity">
    <reaction evidence="10">
        <text>2 D-alanine + ATP = D-alanyl-D-alanine + ADP + phosphate + H(+)</text>
        <dbReference type="Rhea" id="RHEA:11224"/>
        <dbReference type="ChEBI" id="CHEBI:15378"/>
        <dbReference type="ChEBI" id="CHEBI:30616"/>
        <dbReference type="ChEBI" id="CHEBI:43474"/>
        <dbReference type="ChEBI" id="CHEBI:57416"/>
        <dbReference type="ChEBI" id="CHEBI:57822"/>
        <dbReference type="ChEBI" id="CHEBI:456216"/>
        <dbReference type="EC" id="6.3.2.4"/>
    </reaction>
</comment>
<dbReference type="EMBL" id="QNBD01000182">
    <property type="protein sequence ID" value="RKX69578.1"/>
    <property type="molecule type" value="Genomic_DNA"/>
</dbReference>
<comment type="subcellular location">
    <subcellularLocation>
        <location evidence="1 10">Cytoplasm</location>
    </subcellularLocation>
</comment>
<dbReference type="InterPro" id="IPR011095">
    <property type="entry name" value="Dala_Dala_lig_C"/>
</dbReference>
<dbReference type="Pfam" id="PF07478">
    <property type="entry name" value="Dala_Dala_lig_C"/>
    <property type="match status" value="1"/>
</dbReference>
<evidence type="ECO:0000256" key="12">
    <source>
        <dbReference type="PIRSR" id="PIRSR039102-3"/>
    </source>
</evidence>
<name>A0A660SFK6_UNCT6</name>
<dbReference type="PANTHER" id="PTHR23132:SF23">
    <property type="entry name" value="D-ALANINE--D-ALANINE LIGASE B"/>
    <property type="match status" value="1"/>
</dbReference>
<keyword evidence="12" id="KW-0479">Metal-binding</keyword>
<dbReference type="InterPro" id="IPR016185">
    <property type="entry name" value="PreATP-grasp_dom_sf"/>
</dbReference>
<evidence type="ECO:0000259" key="14">
    <source>
        <dbReference type="PROSITE" id="PS50975"/>
    </source>
</evidence>
<evidence type="ECO:0000256" key="2">
    <source>
        <dbReference type="ARBA" id="ARBA00010871"/>
    </source>
</evidence>
<evidence type="ECO:0000256" key="9">
    <source>
        <dbReference type="ARBA" id="ARBA00023316"/>
    </source>
</evidence>
<feature type="binding site" evidence="12">
    <location>
        <position position="270"/>
    </location>
    <ligand>
        <name>Mg(2+)</name>
        <dbReference type="ChEBI" id="CHEBI:18420"/>
        <label>1</label>
    </ligand>
</feature>
<dbReference type="PROSITE" id="PS00843">
    <property type="entry name" value="DALA_DALA_LIGASE_1"/>
    <property type="match status" value="1"/>
</dbReference>
<dbReference type="GO" id="GO:0009252">
    <property type="term" value="P:peptidoglycan biosynthetic process"/>
    <property type="evidence" value="ECO:0007669"/>
    <property type="project" value="UniProtKB-UniRule"/>
</dbReference>
<evidence type="ECO:0000256" key="3">
    <source>
        <dbReference type="ARBA" id="ARBA00022490"/>
    </source>
</evidence>
<dbReference type="InterPro" id="IPR013815">
    <property type="entry name" value="ATP_grasp_subdomain_1"/>
</dbReference>
<reference evidence="15 16" key="1">
    <citation type="submission" date="2018-06" db="EMBL/GenBank/DDBJ databases">
        <title>Extensive metabolic versatility and redundancy in microbially diverse, dynamic hydrothermal sediments.</title>
        <authorList>
            <person name="Dombrowski N."/>
            <person name="Teske A."/>
            <person name="Baker B.J."/>
        </authorList>
    </citation>
    <scope>NUCLEOTIDE SEQUENCE [LARGE SCALE GENOMIC DNA]</scope>
    <source>
        <strain evidence="15">B10_G13</strain>
    </source>
</reference>
<comment type="function">
    <text evidence="10">Cell wall formation.</text>
</comment>
<dbReference type="InterPro" id="IPR000291">
    <property type="entry name" value="D-Ala_lig_Van_CS"/>
</dbReference>
<dbReference type="Gene3D" id="3.30.470.20">
    <property type="entry name" value="ATP-grasp fold, B domain"/>
    <property type="match status" value="1"/>
</dbReference>
<dbReference type="Proteomes" id="UP000271125">
    <property type="component" value="Unassembled WGS sequence"/>
</dbReference>
<evidence type="ECO:0000313" key="15">
    <source>
        <dbReference type="EMBL" id="RKX69578.1"/>
    </source>
</evidence>
<protein>
    <recommendedName>
        <fullName evidence="10">D-alanine--D-alanine ligase</fullName>
        <ecNumber evidence="10">6.3.2.4</ecNumber>
    </recommendedName>
    <alternativeName>
        <fullName evidence="10">D-Ala-D-Ala ligase</fullName>
    </alternativeName>
    <alternativeName>
        <fullName evidence="10">D-alanylalanine synthetase</fullName>
    </alternativeName>
</protein>
<dbReference type="GO" id="GO:0008360">
    <property type="term" value="P:regulation of cell shape"/>
    <property type="evidence" value="ECO:0007669"/>
    <property type="project" value="UniProtKB-KW"/>
</dbReference>
<evidence type="ECO:0000256" key="5">
    <source>
        <dbReference type="ARBA" id="ARBA00022741"/>
    </source>
</evidence>
<dbReference type="UniPathway" id="UPA00219"/>
<feature type="binding site" evidence="12">
    <location>
        <position position="257"/>
    </location>
    <ligand>
        <name>Mg(2+)</name>
        <dbReference type="ChEBI" id="CHEBI:18420"/>
        <label>1</label>
    </ligand>
</feature>
<comment type="pathway">
    <text evidence="10">Cell wall biogenesis; peptidoglycan biosynthesis.</text>
</comment>
<proteinExistence type="inferred from homology"/>
<dbReference type="GO" id="GO:0008716">
    <property type="term" value="F:D-alanine-D-alanine ligase activity"/>
    <property type="evidence" value="ECO:0007669"/>
    <property type="project" value="UniProtKB-UniRule"/>
</dbReference>
<keyword evidence="9 10" id="KW-0961">Cell wall biogenesis/degradation</keyword>